<organism evidence="1 2">
    <name type="scientific">Araneus ventricosus</name>
    <name type="common">Orbweaver spider</name>
    <name type="synonym">Epeira ventricosa</name>
    <dbReference type="NCBI Taxonomy" id="182803"/>
    <lineage>
        <taxon>Eukaryota</taxon>
        <taxon>Metazoa</taxon>
        <taxon>Ecdysozoa</taxon>
        <taxon>Arthropoda</taxon>
        <taxon>Chelicerata</taxon>
        <taxon>Arachnida</taxon>
        <taxon>Araneae</taxon>
        <taxon>Araneomorphae</taxon>
        <taxon>Entelegynae</taxon>
        <taxon>Araneoidea</taxon>
        <taxon>Araneidae</taxon>
        <taxon>Araneus</taxon>
    </lineage>
</organism>
<dbReference type="Proteomes" id="UP000499080">
    <property type="component" value="Unassembled WGS sequence"/>
</dbReference>
<evidence type="ECO:0000313" key="2">
    <source>
        <dbReference type="Proteomes" id="UP000499080"/>
    </source>
</evidence>
<keyword evidence="2" id="KW-1185">Reference proteome</keyword>
<comment type="caution">
    <text evidence="1">The sequence shown here is derived from an EMBL/GenBank/DDBJ whole genome shotgun (WGS) entry which is preliminary data.</text>
</comment>
<accession>A0A4Y2GGV0</accession>
<dbReference type="EMBL" id="BGPR01001349">
    <property type="protein sequence ID" value="GBM51768.1"/>
    <property type="molecule type" value="Genomic_DNA"/>
</dbReference>
<dbReference type="AlphaFoldDB" id="A0A4Y2GGV0"/>
<gene>
    <name evidence="1" type="ORF">AVEN_109815_1</name>
</gene>
<evidence type="ECO:0000313" key="1">
    <source>
        <dbReference type="EMBL" id="GBM51768.1"/>
    </source>
</evidence>
<reference evidence="1 2" key="1">
    <citation type="journal article" date="2019" name="Sci. Rep.">
        <title>Orb-weaving spider Araneus ventricosus genome elucidates the spidroin gene catalogue.</title>
        <authorList>
            <person name="Kono N."/>
            <person name="Nakamura H."/>
            <person name="Ohtoshi R."/>
            <person name="Moran D.A.P."/>
            <person name="Shinohara A."/>
            <person name="Yoshida Y."/>
            <person name="Fujiwara M."/>
            <person name="Mori M."/>
            <person name="Tomita M."/>
            <person name="Arakawa K."/>
        </authorList>
    </citation>
    <scope>NUCLEOTIDE SEQUENCE [LARGE SCALE GENOMIC DNA]</scope>
</reference>
<name>A0A4Y2GGV0_ARAVE</name>
<proteinExistence type="predicted"/>
<protein>
    <submittedName>
        <fullName evidence="1">Uncharacterized protein</fullName>
    </submittedName>
</protein>
<sequence length="84" mass="8989">MLVVVLGFMNDLQHGSSQELRLDLTAITGHAPSEGCTSRHRSGDTSTSYHYYTHQGSETPLAYPAASHLRSLAAPTPVGIARPV</sequence>